<dbReference type="InterPro" id="IPR017972">
    <property type="entry name" value="Cyt_P450_CS"/>
</dbReference>
<feature type="binding site" description="axial binding residue" evidence="5">
    <location>
        <position position="467"/>
    </location>
    <ligand>
        <name>heme</name>
        <dbReference type="ChEBI" id="CHEBI:30413"/>
    </ligand>
    <ligandPart>
        <name>Fe</name>
        <dbReference type="ChEBI" id="CHEBI:18248"/>
    </ligandPart>
</feature>
<dbReference type="PANTHER" id="PTHR24296">
    <property type="entry name" value="CYTOCHROME P450"/>
    <property type="match status" value="1"/>
</dbReference>
<organism evidence="7 8">
    <name type="scientific">Entomortierella parvispora</name>
    <dbReference type="NCBI Taxonomy" id="205924"/>
    <lineage>
        <taxon>Eukaryota</taxon>
        <taxon>Fungi</taxon>
        <taxon>Fungi incertae sedis</taxon>
        <taxon>Mucoromycota</taxon>
        <taxon>Mortierellomycotina</taxon>
        <taxon>Mortierellomycetes</taxon>
        <taxon>Mortierellales</taxon>
        <taxon>Mortierellaceae</taxon>
        <taxon>Entomortierella</taxon>
    </lineage>
</organism>
<dbReference type="Gene3D" id="1.10.630.10">
    <property type="entry name" value="Cytochrome P450"/>
    <property type="match status" value="1"/>
</dbReference>
<proteinExistence type="inferred from homology"/>
<dbReference type="PRINTS" id="PR00385">
    <property type="entry name" value="P450"/>
</dbReference>
<dbReference type="EMBL" id="BQFW01000004">
    <property type="protein sequence ID" value="GJJ70289.1"/>
    <property type="molecule type" value="Genomic_DNA"/>
</dbReference>
<keyword evidence="8" id="KW-1185">Reference proteome</keyword>
<evidence type="ECO:0000256" key="3">
    <source>
        <dbReference type="ARBA" id="ARBA00023002"/>
    </source>
</evidence>
<dbReference type="Pfam" id="PF00067">
    <property type="entry name" value="p450"/>
    <property type="match status" value="1"/>
</dbReference>
<reference evidence="7" key="1">
    <citation type="submission" date="2021-11" db="EMBL/GenBank/DDBJ databases">
        <authorList>
            <person name="Herlambang A."/>
            <person name="Guo Y."/>
            <person name="Takashima Y."/>
            <person name="Nishizawa T."/>
        </authorList>
    </citation>
    <scope>NUCLEOTIDE SEQUENCE</scope>
    <source>
        <strain evidence="7">E1425</strain>
    </source>
</reference>
<evidence type="ECO:0008006" key="9">
    <source>
        <dbReference type="Google" id="ProtNLM"/>
    </source>
</evidence>
<dbReference type="GO" id="GO:0016705">
    <property type="term" value="F:oxidoreductase activity, acting on paired donors, with incorporation or reduction of molecular oxygen"/>
    <property type="evidence" value="ECO:0007669"/>
    <property type="project" value="InterPro"/>
</dbReference>
<evidence type="ECO:0000256" key="5">
    <source>
        <dbReference type="PIRSR" id="PIRSR602401-1"/>
    </source>
</evidence>
<dbReference type="GO" id="GO:0020037">
    <property type="term" value="F:heme binding"/>
    <property type="evidence" value="ECO:0007669"/>
    <property type="project" value="InterPro"/>
</dbReference>
<evidence type="ECO:0000256" key="1">
    <source>
        <dbReference type="ARBA" id="ARBA00010617"/>
    </source>
</evidence>
<dbReference type="OrthoDB" id="1470350at2759"/>
<keyword evidence="5 6" id="KW-0349">Heme</keyword>
<evidence type="ECO:0000313" key="8">
    <source>
        <dbReference type="Proteomes" id="UP000827284"/>
    </source>
</evidence>
<comment type="similarity">
    <text evidence="1 6">Belongs to the cytochrome P450 family.</text>
</comment>
<dbReference type="GO" id="GO:0005506">
    <property type="term" value="F:iron ion binding"/>
    <property type="evidence" value="ECO:0007669"/>
    <property type="project" value="InterPro"/>
</dbReference>
<gene>
    <name evidence="7" type="ORF">EMPS_02638</name>
</gene>
<evidence type="ECO:0000256" key="4">
    <source>
        <dbReference type="ARBA" id="ARBA00023004"/>
    </source>
</evidence>
<comment type="cofactor">
    <cofactor evidence="5">
        <name>heme</name>
        <dbReference type="ChEBI" id="CHEBI:30413"/>
    </cofactor>
</comment>
<dbReference type="InterPro" id="IPR036396">
    <property type="entry name" value="Cyt_P450_sf"/>
</dbReference>
<name>A0A9P3H538_9FUNG</name>
<sequence length="523" mass="59750">MAPPTTAVRSHGASLISTFLQELFTKTSAKKFLGLYVLWILIKYRRTALGTRPRSDLKGPHGLPLIGNFWGAATLHREKFLQNQIDNFAKYGPVWAITVPFIGRVITFKDPEVIDHILRSNFWSYEKGPRFKEGLFPLVGEGIFSADGQHWKWQRKTASHIFSVKTFRTYTSDVFCREMELVIDYLNTIADTGKQVDAQDIFYSFTLDSFGEIAFGKSFGCLDDPEKDVPFAKAFDRLNHGVAGRFNNPMWKVKDWWTGNDIQVKKDSKFLHDEALVMIEKRREENRLNPESQTKRDLLQLFLDVTDDDGNPLSDDMLIDSILSFIVAGRDTTAQALSWTFYLMHRAGSDPEIAANLRKEADEILQGGLPTYESTKKQRYAEACFYEALRLYPVVPKNIKTCIEDDVLPGGIRVYKGERIAWSNYAMGRETSLWGPDAEVYRPERWLNSEKPSSSKFAAFHHGPRTCLGQQFATIEAITLMSMLAQKFTFELVDPSMAPDYAPSLTLPMKRGLPIRVYRRKDI</sequence>
<dbReference type="InterPro" id="IPR001128">
    <property type="entry name" value="Cyt_P450"/>
</dbReference>
<dbReference type="PROSITE" id="PS00086">
    <property type="entry name" value="CYTOCHROME_P450"/>
    <property type="match status" value="1"/>
</dbReference>
<dbReference type="SUPFAM" id="SSF48264">
    <property type="entry name" value="Cytochrome P450"/>
    <property type="match status" value="1"/>
</dbReference>
<dbReference type="GO" id="GO:0006629">
    <property type="term" value="P:lipid metabolic process"/>
    <property type="evidence" value="ECO:0007669"/>
    <property type="project" value="UniProtKB-ARBA"/>
</dbReference>
<comment type="caution">
    <text evidence="7">The sequence shown here is derived from an EMBL/GenBank/DDBJ whole genome shotgun (WGS) entry which is preliminary data.</text>
</comment>
<protein>
    <recommendedName>
        <fullName evidence="9">Cytochrome P450</fullName>
    </recommendedName>
</protein>
<evidence type="ECO:0000256" key="2">
    <source>
        <dbReference type="ARBA" id="ARBA00022723"/>
    </source>
</evidence>
<keyword evidence="6" id="KW-0503">Monooxygenase</keyword>
<accession>A0A9P3H538</accession>
<evidence type="ECO:0000313" key="7">
    <source>
        <dbReference type="EMBL" id="GJJ70289.1"/>
    </source>
</evidence>
<keyword evidence="4 5" id="KW-0408">Iron</keyword>
<keyword evidence="2 5" id="KW-0479">Metal-binding</keyword>
<reference evidence="7" key="2">
    <citation type="journal article" date="2022" name="Microbiol. Resour. Announc.">
        <title>Whole-Genome Sequence of Entomortierella parvispora E1425, a Mucoromycotan Fungus Associated with Burkholderiaceae-Related Endosymbiotic Bacteria.</title>
        <authorList>
            <person name="Herlambang A."/>
            <person name="Guo Y."/>
            <person name="Takashima Y."/>
            <person name="Narisawa K."/>
            <person name="Ohta H."/>
            <person name="Nishizawa T."/>
        </authorList>
    </citation>
    <scope>NUCLEOTIDE SEQUENCE</scope>
    <source>
        <strain evidence="7">E1425</strain>
    </source>
</reference>
<dbReference type="PRINTS" id="PR00463">
    <property type="entry name" value="EP450I"/>
</dbReference>
<evidence type="ECO:0000256" key="6">
    <source>
        <dbReference type="RuleBase" id="RU000461"/>
    </source>
</evidence>
<dbReference type="GO" id="GO:0004497">
    <property type="term" value="F:monooxygenase activity"/>
    <property type="evidence" value="ECO:0007669"/>
    <property type="project" value="UniProtKB-KW"/>
</dbReference>
<dbReference type="InterPro" id="IPR002401">
    <property type="entry name" value="Cyt_P450_E_grp-I"/>
</dbReference>
<dbReference type="Proteomes" id="UP000827284">
    <property type="component" value="Unassembled WGS sequence"/>
</dbReference>
<keyword evidence="3 6" id="KW-0560">Oxidoreductase</keyword>
<dbReference type="AlphaFoldDB" id="A0A9P3H538"/>